<dbReference type="Gene3D" id="1.20.1600.10">
    <property type="entry name" value="Outer membrane efflux proteins (OEP)"/>
    <property type="match status" value="1"/>
</dbReference>
<dbReference type="PATRIC" id="fig|1172190.3.peg.940"/>
<dbReference type="InterPro" id="IPR003423">
    <property type="entry name" value="OMP_efflux"/>
</dbReference>
<evidence type="ECO:0000256" key="6">
    <source>
        <dbReference type="ARBA" id="ARBA00023136"/>
    </source>
</evidence>
<dbReference type="GO" id="GO:0015562">
    <property type="term" value="F:efflux transmembrane transporter activity"/>
    <property type="evidence" value="ECO:0007669"/>
    <property type="project" value="InterPro"/>
</dbReference>
<dbReference type="PANTHER" id="PTHR30026">
    <property type="entry name" value="OUTER MEMBRANE PROTEIN TOLC"/>
    <property type="match status" value="1"/>
</dbReference>
<dbReference type="PANTHER" id="PTHR30026:SF20">
    <property type="entry name" value="OUTER MEMBRANE PROTEIN TOLC"/>
    <property type="match status" value="1"/>
</dbReference>
<evidence type="ECO:0008006" key="11">
    <source>
        <dbReference type="Google" id="ProtNLM"/>
    </source>
</evidence>
<evidence type="ECO:0000256" key="4">
    <source>
        <dbReference type="ARBA" id="ARBA00022452"/>
    </source>
</evidence>
<dbReference type="Pfam" id="PF02321">
    <property type="entry name" value="OEP"/>
    <property type="match status" value="2"/>
</dbReference>
<keyword evidence="5" id="KW-0812">Transmembrane</keyword>
<keyword evidence="3" id="KW-0813">Transport</keyword>
<evidence type="ECO:0000256" key="3">
    <source>
        <dbReference type="ARBA" id="ARBA00022448"/>
    </source>
</evidence>
<dbReference type="Proteomes" id="UP000015520">
    <property type="component" value="Unassembled WGS sequence"/>
</dbReference>
<keyword evidence="6" id="KW-0472">Membrane</keyword>
<evidence type="ECO:0000256" key="7">
    <source>
        <dbReference type="ARBA" id="ARBA00023237"/>
    </source>
</evidence>
<comment type="caution">
    <text evidence="9">The sequence shown here is derived from an EMBL/GenBank/DDBJ whole genome shotgun (WGS) entry which is preliminary data.</text>
</comment>
<keyword evidence="8" id="KW-0732">Signal</keyword>
<reference evidence="9 10" key="1">
    <citation type="submission" date="2013-07" db="EMBL/GenBank/DDBJ databases">
        <title>Sulfurimonas hongkongensis AST-10 Genome Sequencing.</title>
        <authorList>
            <person name="Cai L."/>
            <person name="Zhang T."/>
        </authorList>
    </citation>
    <scope>NUCLEOTIDE SEQUENCE [LARGE SCALE GENOMIC DNA]</scope>
    <source>
        <strain evidence="9 10">AST-10</strain>
    </source>
</reference>
<keyword evidence="7" id="KW-0998">Cell outer membrane</keyword>
<proteinExistence type="inferred from homology"/>
<organism evidence="9 10">
    <name type="scientific">Sulfurimonas hongkongensis</name>
    <dbReference type="NCBI Taxonomy" id="1172190"/>
    <lineage>
        <taxon>Bacteria</taxon>
        <taxon>Pseudomonadati</taxon>
        <taxon>Campylobacterota</taxon>
        <taxon>Epsilonproteobacteria</taxon>
        <taxon>Campylobacterales</taxon>
        <taxon>Sulfurimonadaceae</taxon>
        <taxon>Sulfurimonas</taxon>
    </lineage>
</organism>
<feature type="signal peptide" evidence="8">
    <location>
        <begin position="1"/>
        <end position="18"/>
    </location>
</feature>
<dbReference type="GO" id="GO:0009279">
    <property type="term" value="C:cell outer membrane"/>
    <property type="evidence" value="ECO:0007669"/>
    <property type="project" value="UniProtKB-SubCell"/>
</dbReference>
<name>T0JP33_9BACT</name>
<evidence type="ECO:0000256" key="1">
    <source>
        <dbReference type="ARBA" id="ARBA00004442"/>
    </source>
</evidence>
<dbReference type="GO" id="GO:0015288">
    <property type="term" value="F:porin activity"/>
    <property type="evidence" value="ECO:0007669"/>
    <property type="project" value="TreeGrafter"/>
</dbReference>
<feature type="chain" id="PRO_5004578170" description="Transporter" evidence="8">
    <location>
        <begin position="19"/>
        <end position="413"/>
    </location>
</feature>
<keyword evidence="4" id="KW-1134">Transmembrane beta strand</keyword>
<accession>T0JP33</accession>
<keyword evidence="10" id="KW-1185">Reference proteome</keyword>
<gene>
    <name evidence="9" type="ORF">M947_04815</name>
</gene>
<dbReference type="InterPro" id="IPR051906">
    <property type="entry name" value="TolC-like"/>
</dbReference>
<dbReference type="OrthoDB" id="9780675at2"/>
<comment type="subcellular location">
    <subcellularLocation>
        <location evidence="1">Cell outer membrane</location>
    </subcellularLocation>
</comment>
<dbReference type="EMBL" id="AUPZ01000005">
    <property type="protein sequence ID" value="EQB39906.1"/>
    <property type="molecule type" value="Genomic_DNA"/>
</dbReference>
<sequence>MRLALLFALFYSTLSALTLERSLELALQNSPKAMISKSNVRYSELKKDEASSAYHPTLDAGFEYKELKNTTAFSFSPTHNYNLSLKYNLFRGFSDYSTIDSKDAEIMSARLERKAIIADLKLDVIVAYTNYLKAQKLIVSQEAEFASLTKQYEDTKNRYEQGIIAKNDLLMIDVERLKSKQALIKAKSDFVVAKSALENIIATKIPKDETISDFDASVDEVASLQELEVEMMKSRSELKAMVFKSKSLVAQRDAVEGRYLPTVDLLARYDLNDKERKSGTNIVQSKDQTTYMVNVSWNLYSGGKDFAAQKALLEKDNEQNYELNQLKLDLSSQLTKAYQDLIVAKSAKVVAKKAKESAEENYRITSDRYSYGDVDTLTLLVSQTSLTQATNGHNNAYYNLYVAYKTLLRVVGE</sequence>
<dbReference type="RefSeq" id="WP_021287234.1">
    <property type="nucleotide sequence ID" value="NZ_AUPZ01000005.1"/>
</dbReference>
<evidence type="ECO:0000313" key="10">
    <source>
        <dbReference type="Proteomes" id="UP000015520"/>
    </source>
</evidence>
<dbReference type="AlphaFoldDB" id="T0JP33"/>
<evidence type="ECO:0000256" key="5">
    <source>
        <dbReference type="ARBA" id="ARBA00022692"/>
    </source>
</evidence>
<dbReference type="GO" id="GO:1990281">
    <property type="term" value="C:efflux pump complex"/>
    <property type="evidence" value="ECO:0007669"/>
    <property type="project" value="TreeGrafter"/>
</dbReference>
<protein>
    <recommendedName>
        <fullName evidence="11">Transporter</fullName>
    </recommendedName>
</protein>
<dbReference type="SUPFAM" id="SSF56954">
    <property type="entry name" value="Outer membrane efflux proteins (OEP)"/>
    <property type="match status" value="1"/>
</dbReference>
<evidence type="ECO:0000313" key="9">
    <source>
        <dbReference type="EMBL" id="EQB39906.1"/>
    </source>
</evidence>
<comment type="similarity">
    <text evidence="2">Belongs to the outer membrane factor (OMF) (TC 1.B.17) family.</text>
</comment>
<dbReference type="eggNOG" id="COG1538">
    <property type="taxonomic scope" value="Bacteria"/>
</dbReference>
<evidence type="ECO:0000256" key="2">
    <source>
        <dbReference type="ARBA" id="ARBA00007613"/>
    </source>
</evidence>
<dbReference type="STRING" id="1172190.M947_04815"/>
<evidence type="ECO:0000256" key="8">
    <source>
        <dbReference type="SAM" id="SignalP"/>
    </source>
</evidence>